<feature type="transmembrane region" description="Helical" evidence="2">
    <location>
        <begin position="39"/>
        <end position="55"/>
    </location>
</feature>
<keyword evidence="2" id="KW-0472">Membrane</keyword>
<protein>
    <submittedName>
        <fullName evidence="3">DUF2079 domain-containing protein</fullName>
    </submittedName>
</protein>
<feature type="transmembrane region" description="Helical" evidence="2">
    <location>
        <begin position="118"/>
        <end position="140"/>
    </location>
</feature>
<feature type="transmembrane region" description="Helical" evidence="2">
    <location>
        <begin position="195"/>
        <end position="221"/>
    </location>
</feature>
<feature type="compositionally biased region" description="Polar residues" evidence="1">
    <location>
        <begin position="1"/>
        <end position="10"/>
    </location>
</feature>
<dbReference type="Pfam" id="PF09852">
    <property type="entry name" value="DUF2079"/>
    <property type="match status" value="1"/>
</dbReference>
<name>A0ABX6BCK6_9ACTN</name>
<dbReference type="EMBL" id="CP023693">
    <property type="protein sequence ID" value="QEV33101.1"/>
    <property type="molecule type" value="Genomic_DNA"/>
</dbReference>
<evidence type="ECO:0000256" key="1">
    <source>
        <dbReference type="SAM" id="MobiDB-lite"/>
    </source>
</evidence>
<gene>
    <name evidence="3" type="ORF">CP977_13770</name>
</gene>
<reference evidence="3 4" key="1">
    <citation type="submission" date="2017-09" db="EMBL/GenBank/DDBJ databases">
        <authorList>
            <person name="Lee N."/>
            <person name="Cho B.-K."/>
        </authorList>
    </citation>
    <scope>NUCLEOTIDE SEQUENCE [LARGE SCALE GENOMIC DNA]</scope>
    <source>
        <strain evidence="3 4">ATCC 19740</strain>
    </source>
</reference>
<feature type="transmembrane region" description="Helical" evidence="2">
    <location>
        <begin position="326"/>
        <end position="345"/>
    </location>
</feature>
<evidence type="ECO:0000313" key="4">
    <source>
        <dbReference type="Proteomes" id="UP000326029"/>
    </source>
</evidence>
<sequence>MNILNLSAVPSQRRAPEGGGTAPGRKVPKSADRYSRKPALLLSGIFFLVYLALSARRHAIHLTTGYDLGIFTQIAKSYSEFTAPYAPLKGTGYNALGDHFHPILAILGPVYKVFPSSYTLLVCQAALVAVSVIPITLWALDVKGPKFAYWIGISYGASWGIAELVQFDFHEVAFAVPLLAFSVCAAGRERWRAAVLWAIPLVLVKEDLGLTVAAIGAYVAWKGPRRAGIALTLFGVVATLLAMFVVLPSVNPLGEFAYWPPAEPEEKSLLVKAAATFWPPVKWLTVLMLLAPTGFLAVRSPLLIVMLPTLGWRFTSDFPNYWGMDFHYSAVLMPVAFAAAVHAVASGRTITRRLLHAGVIGAVATGVTFFTAPFHELVLPRTWVASEHVRVTDEILGKIPDGATVAASNRLAAQLAYRTTVSEVCLFPRSFVPKEPPRWMVYDNADPSDLECAVGKSLESSAPHVPGYRIVERRSGITLLERVGGPTGRP</sequence>
<feature type="transmembrane region" description="Helical" evidence="2">
    <location>
        <begin position="227"/>
        <end position="247"/>
    </location>
</feature>
<evidence type="ECO:0000256" key="2">
    <source>
        <dbReference type="SAM" id="Phobius"/>
    </source>
</evidence>
<feature type="region of interest" description="Disordered" evidence="1">
    <location>
        <begin position="1"/>
        <end position="31"/>
    </location>
</feature>
<dbReference type="InterPro" id="IPR018650">
    <property type="entry name" value="STSV1_Orf64"/>
</dbReference>
<proteinExistence type="predicted"/>
<dbReference type="Proteomes" id="UP000326029">
    <property type="component" value="Chromosome"/>
</dbReference>
<evidence type="ECO:0000313" key="3">
    <source>
        <dbReference type="EMBL" id="QEV33101.1"/>
    </source>
</evidence>
<keyword evidence="2" id="KW-0812">Transmembrane</keyword>
<feature type="transmembrane region" description="Helical" evidence="2">
    <location>
        <begin position="283"/>
        <end position="306"/>
    </location>
</feature>
<keyword evidence="2" id="KW-1133">Transmembrane helix</keyword>
<feature type="transmembrane region" description="Helical" evidence="2">
    <location>
        <begin position="354"/>
        <end position="374"/>
    </location>
</feature>
<keyword evidence="4" id="KW-1185">Reference proteome</keyword>
<accession>A0ABX6BCK6</accession>
<organism evidence="3 4">
    <name type="scientific">Streptomyces cinereoruber</name>
    <dbReference type="NCBI Taxonomy" id="67260"/>
    <lineage>
        <taxon>Bacteria</taxon>
        <taxon>Bacillati</taxon>
        <taxon>Actinomycetota</taxon>
        <taxon>Actinomycetes</taxon>
        <taxon>Kitasatosporales</taxon>
        <taxon>Streptomycetaceae</taxon>
        <taxon>Streptomyces</taxon>
    </lineage>
</organism>